<reference evidence="1" key="2">
    <citation type="submission" date="2020-11" db="EMBL/GenBank/DDBJ databases">
        <authorList>
            <person name="McCartney M.A."/>
            <person name="Auch B."/>
            <person name="Kono T."/>
            <person name="Mallez S."/>
            <person name="Becker A."/>
            <person name="Gohl D.M."/>
            <person name="Silverstein K.A.T."/>
            <person name="Koren S."/>
            <person name="Bechman K.B."/>
            <person name="Herman A."/>
            <person name="Abrahante J.E."/>
            <person name="Garbe J."/>
        </authorList>
    </citation>
    <scope>NUCLEOTIDE SEQUENCE</scope>
    <source>
        <strain evidence="1">Duluth1</strain>
        <tissue evidence="1">Whole animal</tissue>
    </source>
</reference>
<keyword evidence="2" id="KW-1185">Reference proteome</keyword>
<dbReference type="Proteomes" id="UP000828390">
    <property type="component" value="Unassembled WGS sequence"/>
</dbReference>
<name>A0A9D4KK06_DREPO</name>
<gene>
    <name evidence="1" type="ORF">DPMN_113986</name>
</gene>
<proteinExistence type="predicted"/>
<accession>A0A9D4KK06</accession>
<dbReference type="AlphaFoldDB" id="A0A9D4KK06"/>
<sequence length="69" mass="7949">MKHKINEYVRNMTAAQVCPQEPLLTTFIRQSGHGFDTSPGMTNCAKLCSRTRKREVAVEIVRRIAIWKM</sequence>
<comment type="caution">
    <text evidence="1">The sequence shown here is derived from an EMBL/GenBank/DDBJ whole genome shotgun (WGS) entry which is preliminary data.</text>
</comment>
<evidence type="ECO:0000313" key="2">
    <source>
        <dbReference type="Proteomes" id="UP000828390"/>
    </source>
</evidence>
<evidence type="ECO:0000313" key="1">
    <source>
        <dbReference type="EMBL" id="KAH3840536.1"/>
    </source>
</evidence>
<dbReference type="EMBL" id="JAIWYP010000004">
    <property type="protein sequence ID" value="KAH3840536.1"/>
    <property type="molecule type" value="Genomic_DNA"/>
</dbReference>
<protein>
    <submittedName>
        <fullName evidence="1">Uncharacterized protein</fullName>
    </submittedName>
</protein>
<reference evidence="1" key="1">
    <citation type="journal article" date="2019" name="bioRxiv">
        <title>The Genome of the Zebra Mussel, Dreissena polymorpha: A Resource for Invasive Species Research.</title>
        <authorList>
            <person name="McCartney M.A."/>
            <person name="Auch B."/>
            <person name="Kono T."/>
            <person name="Mallez S."/>
            <person name="Zhang Y."/>
            <person name="Obille A."/>
            <person name="Becker A."/>
            <person name="Abrahante J.E."/>
            <person name="Garbe J."/>
            <person name="Badalamenti J.P."/>
            <person name="Herman A."/>
            <person name="Mangelson H."/>
            <person name="Liachko I."/>
            <person name="Sullivan S."/>
            <person name="Sone E.D."/>
            <person name="Koren S."/>
            <person name="Silverstein K.A.T."/>
            <person name="Beckman K.B."/>
            <person name="Gohl D.M."/>
        </authorList>
    </citation>
    <scope>NUCLEOTIDE SEQUENCE</scope>
    <source>
        <strain evidence="1">Duluth1</strain>
        <tissue evidence="1">Whole animal</tissue>
    </source>
</reference>
<organism evidence="1 2">
    <name type="scientific">Dreissena polymorpha</name>
    <name type="common">Zebra mussel</name>
    <name type="synonym">Mytilus polymorpha</name>
    <dbReference type="NCBI Taxonomy" id="45954"/>
    <lineage>
        <taxon>Eukaryota</taxon>
        <taxon>Metazoa</taxon>
        <taxon>Spiralia</taxon>
        <taxon>Lophotrochozoa</taxon>
        <taxon>Mollusca</taxon>
        <taxon>Bivalvia</taxon>
        <taxon>Autobranchia</taxon>
        <taxon>Heteroconchia</taxon>
        <taxon>Euheterodonta</taxon>
        <taxon>Imparidentia</taxon>
        <taxon>Neoheterodontei</taxon>
        <taxon>Myida</taxon>
        <taxon>Dreissenoidea</taxon>
        <taxon>Dreissenidae</taxon>
        <taxon>Dreissena</taxon>
    </lineage>
</organism>